<dbReference type="Pfam" id="PF07332">
    <property type="entry name" value="Phage_holin_3_6"/>
    <property type="match status" value="1"/>
</dbReference>
<accession>A0A5J5GQL8</accession>
<dbReference type="Proteomes" id="UP000326554">
    <property type="component" value="Unassembled WGS sequence"/>
</dbReference>
<keyword evidence="2" id="KW-1133">Transmembrane helix</keyword>
<feature type="transmembrane region" description="Helical" evidence="2">
    <location>
        <begin position="62"/>
        <end position="84"/>
    </location>
</feature>
<keyword evidence="2" id="KW-0472">Membrane</keyword>
<reference evidence="3 4" key="1">
    <citation type="submission" date="2019-09" db="EMBL/GenBank/DDBJ databases">
        <authorList>
            <person name="Park J.-S."/>
            <person name="Choi H.-J."/>
        </authorList>
    </citation>
    <scope>NUCLEOTIDE SEQUENCE [LARGE SCALE GENOMIC DNA]</scope>
    <source>
        <strain evidence="3 4">176SS1-4</strain>
    </source>
</reference>
<keyword evidence="4" id="KW-1185">Reference proteome</keyword>
<evidence type="ECO:0000313" key="4">
    <source>
        <dbReference type="Proteomes" id="UP000326554"/>
    </source>
</evidence>
<feature type="transmembrane region" description="Helical" evidence="2">
    <location>
        <begin position="90"/>
        <end position="114"/>
    </location>
</feature>
<evidence type="ECO:0000256" key="1">
    <source>
        <dbReference type="SAM" id="MobiDB-lite"/>
    </source>
</evidence>
<sequence>MTYQSTYENGNGAETAAGERPKEGTAALLSSALEHASALIRGEINLAKAEVSENIDRATGALMGLAVGLVFAIVALNAFSAAFVSWLSAAFAIGPGLSSLIVGVVFGLIALALVMRGRSALKARNLAPTRTTDNVRKDSRTLKEATHVR</sequence>
<dbReference type="InterPro" id="IPR009937">
    <property type="entry name" value="Phage_holin_3_6"/>
</dbReference>
<organism evidence="3 4">
    <name type="scientific">Histidinibacterium aquaticum</name>
    <dbReference type="NCBI Taxonomy" id="2613962"/>
    <lineage>
        <taxon>Bacteria</taxon>
        <taxon>Pseudomonadati</taxon>
        <taxon>Pseudomonadota</taxon>
        <taxon>Alphaproteobacteria</taxon>
        <taxon>Rhodobacterales</taxon>
        <taxon>Paracoccaceae</taxon>
        <taxon>Histidinibacterium</taxon>
    </lineage>
</organism>
<evidence type="ECO:0000256" key="2">
    <source>
        <dbReference type="SAM" id="Phobius"/>
    </source>
</evidence>
<comment type="caution">
    <text evidence="3">The sequence shown here is derived from an EMBL/GenBank/DDBJ whole genome shotgun (WGS) entry which is preliminary data.</text>
</comment>
<name>A0A5J5GQL8_9RHOB</name>
<dbReference type="AlphaFoldDB" id="A0A5J5GQL8"/>
<evidence type="ECO:0000313" key="3">
    <source>
        <dbReference type="EMBL" id="KAA9010480.1"/>
    </source>
</evidence>
<gene>
    <name evidence="3" type="ORF">F3S47_04345</name>
</gene>
<dbReference type="RefSeq" id="WP_150443966.1">
    <property type="nucleotide sequence ID" value="NZ_VYQE01000001.1"/>
</dbReference>
<feature type="region of interest" description="Disordered" evidence="1">
    <location>
        <begin position="1"/>
        <end position="22"/>
    </location>
</feature>
<keyword evidence="2" id="KW-0812">Transmembrane</keyword>
<protein>
    <submittedName>
        <fullName evidence="3">Phage holin family protein</fullName>
    </submittedName>
</protein>
<proteinExistence type="predicted"/>
<dbReference type="EMBL" id="VYQE01000001">
    <property type="protein sequence ID" value="KAA9010480.1"/>
    <property type="molecule type" value="Genomic_DNA"/>
</dbReference>